<comment type="caution">
    <text evidence="1">The sequence shown here is derived from an EMBL/GenBank/DDBJ whole genome shotgun (WGS) entry which is preliminary data.</text>
</comment>
<sequence>MNDYDVIWYDGSKYREKPVAVVINGEKIMVKEWKPLGIVVNFLGSKREVHKVKLENGLVFKIEYIRSLDIWTVEKSRNF</sequence>
<protein>
    <submittedName>
        <fullName evidence="1">Uncharacterized protein</fullName>
    </submittedName>
</protein>
<reference evidence="1" key="1">
    <citation type="journal article" date="2020" name="mSystems">
        <title>Genome- and Community-Level Interaction Insights into Carbon Utilization and Element Cycling Functions of Hydrothermarchaeota in Hydrothermal Sediment.</title>
        <authorList>
            <person name="Zhou Z."/>
            <person name="Liu Y."/>
            <person name="Xu W."/>
            <person name="Pan J."/>
            <person name="Luo Z.H."/>
            <person name="Li M."/>
        </authorList>
    </citation>
    <scope>NUCLEOTIDE SEQUENCE [LARGE SCALE GENOMIC DNA]</scope>
    <source>
        <strain evidence="1">HyVt-94</strain>
    </source>
</reference>
<accession>A0A7C5MAK5</accession>
<dbReference type="EMBL" id="DRTV01000236">
    <property type="protein sequence ID" value="HHF58438.1"/>
    <property type="molecule type" value="Genomic_DNA"/>
</dbReference>
<dbReference type="Proteomes" id="UP000886014">
    <property type="component" value="Unassembled WGS sequence"/>
</dbReference>
<evidence type="ECO:0000313" key="1">
    <source>
        <dbReference type="EMBL" id="HHF58438.1"/>
    </source>
</evidence>
<gene>
    <name evidence="1" type="ORF">ENL41_03335</name>
</gene>
<name>A0A7C5MAK5_UNCW3</name>
<organism evidence="1">
    <name type="scientific">candidate division WOR-3 bacterium</name>
    <dbReference type="NCBI Taxonomy" id="2052148"/>
    <lineage>
        <taxon>Bacteria</taxon>
        <taxon>Bacteria division WOR-3</taxon>
    </lineage>
</organism>
<dbReference type="AlphaFoldDB" id="A0A7C5MAK5"/>
<proteinExistence type="predicted"/>